<dbReference type="InterPro" id="IPR021054">
    <property type="entry name" value="Cell_wall_mannoprotein_1"/>
</dbReference>
<protein>
    <submittedName>
        <fullName evidence="2">Uncharacterized protein</fullName>
    </submittedName>
</protein>
<keyword evidence="1" id="KW-0732">Signal</keyword>
<reference evidence="2" key="1">
    <citation type="submission" date="2023-03" db="EMBL/GenBank/DDBJ databases">
        <title>Massive genome expansion in bonnet fungi (Mycena s.s.) driven by repeated elements and novel gene families across ecological guilds.</title>
        <authorList>
            <consortium name="Lawrence Berkeley National Laboratory"/>
            <person name="Harder C.B."/>
            <person name="Miyauchi S."/>
            <person name="Viragh M."/>
            <person name="Kuo A."/>
            <person name="Thoen E."/>
            <person name="Andreopoulos B."/>
            <person name="Lu D."/>
            <person name="Skrede I."/>
            <person name="Drula E."/>
            <person name="Henrissat B."/>
            <person name="Morin E."/>
            <person name="Kohler A."/>
            <person name="Barry K."/>
            <person name="LaButti K."/>
            <person name="Morin E."/>
            <person name="Salamov A."/>
            <person name="Lipzen A."/>
            <person name="Mereny Z."/>
            <person name="Hegedus B."/>
            <person name="Baldrian P."/>
            <person name="Stursova M."/>
            <person name="Weitz H."/>
            <person name="Taylor A."/>
            <person name="Grigoriev I.V."/>
            <person name="Nagy L.G."/>
            <person name="Martin F."/>
            <person name="Kauserud H."/>
        </authorList>
    </citation>
    <scope>NUCLEOTIDE SEQUENCE</scope>
    <source>
        <strain evidence="2">9144</strain>
    </source>
</reference>
<gene>
    <name evidence="2" type="ORF">GGX14DRAFT_407807</name>
</gene>
<dbReference type="AlphaFoldDB" id="A0AAD6URE1"/>
<comment type="caution">
    <text evidence="2">The sequence shown here is derived from an EMBL/GenBank/DDBJ whole genome shotgun (WGS) entry which is preliminary data.</text>
</comment>
<proteinExistence type="predicted"/>
<sequence>MKLSFTPLVAAATVIGGALAALTPAQVVTNVGIVTTTSGNLNTVLGGLSTSSSPAVVASTSQTVVTDFTTIVNALVADAAAMAATEPFDDADAQPVVNALDEFVAVHQTLLSTVLSKHSIFAQFQVTAPIVAVLSDLEDEIDTFALAMINLIPTETPSVQNDQSTLDTAVGNTITTYKESCTPSPLYPIVLPVCIPA</sequence>
<evidence type="ECO:0000256" key="1">
    <source>
        <dbReference type="SAM" id="SignalP"/>
    </source>
</evidence>
<dbReference type="Pfam" id="PF12296">
    <property type="entry name" value="HsbA"/>
    <property type="match status" value="1"/>
</dbReference>
<dbReference type="EMBL" id="JARJCW010000145">
    <property type="protein sequence ID" value="KAJ7190646.1"/>
    <property type="molecule type" value="Genomic_DNA"/>
</dbReference>
<organism evidence="2 3">
    <name type="scientific">Mycena pura</name>
    <dbReference type="NCBI Taxonomy" id="153505"/>
    <lineage>
        <taxon>Eukaryota</taxon>
        <taxon>Fungi</taxon>
        <taxon>Dikarya</taxon>
        <taxon>Basidiomycota</taxon>
        <taxon>Agaricomycotina</taxon>
        <taxon>Agaricomycetes</taxon>
        <taxon>Agaricomycetidae</taxon>
        <taxon>Agaricales</taxon>
        <taxon>Marasmiineae</taxon>
        <taxon>Mycenaceae</taxon>
        <taxon>Mycena</taxon>
    </lineage>
</organism>
<feature type="chain" id="PRO_5042187822" evidence="1">
    <location>
        <begin position="21"/>
        <end position="197"/>
    </location>
</feature>
<dbReference type="Proteomes" id="UP001219525">
    <property type="component" value="Unassembled WGS sequence"/>
</dbReference>
<evidence type="ECO:0000313" key="2">
    <source>
        <dbReference type="EMBL" id="KAJ7190646.1"/>
    </source>
</evidence>
<feature type="signal peptide" evidence="1">
    <location>
        <begin position="1"/>
        <end position="20"/>
    </location>
</feature>
<evidence type="ECO:0000313" key="3">
    <source>
        <dbReference type="Proteomes" id="UP001219525"/>
    </source>
</evidence>
<name>A0AAD6URE1_9AGAR</name>
<keyword evidence="3" id="KW-1185">Reference proteome</keyword>
<accession>A0AAD6URE1</accession>